<dbReference type="Proteomes" id="UP000320735">
    <property type="component" value="Unassembled WGS sequence"/>
</dbReference>
<evidence type="ECO:0000313" key="6">
    <source>
        <dbReference type="Proteomes" id="UP000320735"/>
    </source>
</evidence>
<dbReference type="InterPro" id="IPR014284">
    <property type="entry name" value="RNA_pol_sigma-70_dom"/>
</dbReference>
<sequence>MGDVTQFLSNMESGDTGAAEKLLPMMYDELRRLAVAKMLHESPDHTLQPTALVHDAYVRLVDVEKAQRWDSPGHFFAAVAEAMRRILVERARQKNAIRNGGEFQRHVLFDVELAANVDRMQVLSLDDALNRLEKENPRAAELVKLRFFAGLSADEAAGLLGVSPSTSRRIWVFARAWLRSDMEENSNPST</sequence>
<reference evidence="5 6" key="1">
    <citation type="submission" date="2019-02" db="EMBL/GenBank/DDBJ databases">
        <title>Deep-cultivation of Planctomycetes and their phenomic and genomic characterization uncovers novel biology.</title>
        <authorList>
            <person name="Wiegand S."/>
            <person name="Jogler M."/>
            <person name="Boedeker C."/>
            <person name="Pinto D."/>
            <person name="Vollmers J."/>
            <person name="Rivas-Marin E."/>
            <person name="Kohn T."/>
            <person name="Peeters S.H."/>
            <person name="Heuer A."/>
            <person name="Rast P."/>
            <person name="Oberbeckmann S."/>
            <person name="Bunk B."/>
            <person name="Jeske O."/>
            <person name="Meyerdierks A."/>
            <person name="Storesund J.E."/>
            <person name="Kallscheuer N."/>
            <person name="Luecker S."/>
            <person name="Lage O.M."/>
            <person name="Pohl T."/>
            <person name="Merkel B.J."/>
            <person name="Hornburger P."/>
            <person name="Mueller R.-W."/>
            <person name="Bruemmer F."/>
            <person name="Labrenz M."/>
            <person name="Spormann A.M."/>
            <person name="Op Den Camp H."/>
            <person name="Overmann J."/>
            <person name="Amann R."/>
            <person name="Jetten M.S.M."/>
            <person name="Mascher T."/>
            <person name="Medema M.H."/>
            <person name="Devos D.P."/>
            <person name="Kaster A.-K."/>
            <person name="Ovreas L."/>
            <person name="Rohde M."/>
            <person name="Galperin M.Y."/>
            <person name="Jogler C."/>
        </authorList>
    </citation>
    <scope>NUCLEOTIDE SEQUENCE [LARGE SCALE GENOMIC DNA]</scope>
    <source>
        <strain evidence="5 6">CA54</strain>
    </source>
</reference>
<evidence type="ECO:0000259" key="4">
    <source>
        <dbReference type="Pfam" id="PF07638"/>
    </source>
</evidence>
<accession>A0A5C6BAV5</accession>
<dbReference type="GO" id="GO:0016987">
    <property type="term" value="F:sigma factor activity"/>
    <property type="evidence" value="ECO:0007669"/>
    <property type="project" value="UniProtKB-KW"/>
</dbReference>
<evidence type="ECO:0000256" key="1">
    <source>
        <dbReference type="ARBA" id="ARBA00023015"/>
    </source>
</evidence>
<dbReference type="SUPFAM" id="SSF88659">
    <property type="entry name" value="Sigma3 and sigma4 domains of RNA polymerase sigma factors"/>
    <property type="match status" value="1"/>
</dbReference>
<protein>
    <submittedName>
        <fullName evidence="5">ECF sigma factor</fullName>
    </submittedName>
</protein>
<name>A0A5C6BAV5_9PLAN</name>
<keyword evidence="2" id="KW-0731">Sigma factor</keyword>
<organism evidence="5 6">
    <name type="scientific">Symmachiella macrocystis</name>
    <dbReference type="NCBI Taxonomy" id="2527985"/>
    <lineage>
        <taxon>Bacteria</taxon>
        <taxon>Pseudomonadati</taxon>
        <taxon>Planctomycetota</taxon>
        <taxon>Planctomycetia</taxon>
        <taxon>Planctomycetales</taxon>
        <taxon>Planctomycetaceae</taxon>
        <taxon>Symmachiella</taxon>
    </lineage>
</organism>
<dbReference type="PANTHER" id="PTHR43133">
    <property type="entry name" value="RNA POLYMERASE ECF-TYPE SIGMA FACTO"/>
    <property type="match status" value="1"/>
</dbReference>
<dbReference type="Gene3D" id="1.10.10.10">
    <property type="entry name" value="Winged helix-like DNA-binding domain superfamily/Winged helix DNA-binding domain"/>
    <property type="match status" value="1"/>
</dbReference>
<gene>
    <name evidence="5" type="ORF">CA54_40290</name>
</gene>
<dbReference type="InterPro" id="IPR036388">
    <property type="entry name" value="WH-like_DNA-bd_sf"/>
</dbReference>
<keyword evidence="3" id="KW-0804">Transcription</keyword>
<dbReference type="Pfam" id="PF07638">
    <property type="entry name" value="Sigma70_ECF"/>
    <property type="match status" value="1"/>
</dbReference>
<proteinExistence type="predicted"/>
<dbReference type="GO" id="GO:0006352">
    <property type="term" value="P:DNA-templated transcription initiation"/>
    <property type="evidence" value="ECO:0007669"/>
    <property type="project" value="InterPro"/>
</dbReference>
<feature type="domain" description="RNA polymerase sigma-70 ECF-like HTH" evidence="4">
    <location>
        <begin position="1"/>
        <end position="183"/>
    </location>
</feature>
<comment type="caution">
    <text evidence="5">The sequence shown here is derived from an EMBL/GenBank/DDBJ whole genome shotgun (WGS) entry which is preliminary data.</text>
</comment>
<dbReference type="OrthoDB" id="278371at2"/>
<evidence type="ECO:0000256" key="2">
    <source>
        <dbReference type="ARBA" id="ARBA00023082"/>
    </source>
</evidence>
<dbReference type="InterPro" id="IPR053812">
    <property type="entry name" value="HTH_Sigma70_ECF-like"/>
</dbReference>
<dbReference type="EMBL" id="SJPP01000002">
    <property type="protein sequence ID" value="TWU08792.1"/>
    <property type="molecule type" value="Genomic_DNA"/>
</dbReference>
<dbReference type="PANTHER" id="PTHR43133:SF39">
    <property type="entry name" value="SIMILAR TO RNA POLYMERASE SIGMA-E FACTOR"/>
    <property type="match status" value="1"/>
</dbReference>
<keyword evidence="1" id="KW-0805">Transcription regulation</keyword>
<evidence type="ECO:0000313" key="5">
    <source>
        <dbReference type="EMBL" id="TWU08792.1"/>
    </source>
</evidence>
<dbReference type="InterPro" id="IPR011517">
    <property type="entry name" value="RNA_pol_sigma70_ECF-like"/>
</dbReference>
<dbReference type="InterPro" id="IPR039425">
    <property type="entry name" value="RNA_pol_sigma-70-like"/>
</dbReference>
<dbReference type="NCBIfam" id="TIGR02937">
    <property type="entry name" value="sigma70-ECF"/>
    <property type="match status" value="1"/>
</dbReference>
<dbReference type="AlphaFoldDB" id="A0A5C6BAV5"/>
<dbReference type="InterPro" id="IPR013324">
    <property type="entry name" value="RNA_pol_sigma_r3/r4-like"/>
</dbReference>
<dbReference type="NCBIfam" id="TIGR02999">
    <property type="entry name" value="Sig-70_X6"/>
    <property type="match status" value="1"/>
</dbReference>
<keyword evidence="6" id="KW-1185">Reference proteome</keyword>
<evidence type="ECO:0000256" key="3">
    <source>
        <dbReference type="ARBA" id="ARBA00023163"/>
    </source>
</evidence>